<feature type="domain" description="SAM-dependent MTase RsmB/NOP-type" evidence="7">
    <location>
        <begin position="204"/>
        <end position="493"/>
    </location>
</feature>
<dbReference type="Pfam" id="PF01189">
    <property type="entry name" value="Methyltr_RsmB-F"/>
    <property type="match status" value="1"/>
</dbReference>
<evidence type="ECO:0000256" key="2">
    <source>
        <dbReference type="ARBA" id="ARBA00022679"/>
    </source>
</evidence>
<dbReference type="CDD" id="cd02440">
    <property type="entry name" value="AdoMet_MTases"/>
    <property type="match status" value="1"/>
</dbReference>
<reference evidence="8 9" key="1">
    <citation type="submission" date="2023-07" db="EMBL/GenBank/DDBJ databases">
        <title>Description of novel actinomycetes strains, isolated from tidal flat sediment.</title>
        <authorList>
            <person name="Lu C."/>
        </authorList>
    </citation>
    <scope>NUCLEOTIDE SEQUENCE [LARGE SCALE GENOMIC DNA]</scope>
    <source>
        <strain evidence="8 9">SYSU T00b441</strain>
    </source>
</reference>
<evidence type="ECO:0000256" key="3">
    <source>
        <dbReference type="ARBA" id="ARBA00022691"/>
    </source>
</evidence>
<feature type="binding site" evidence="5">
    <location>
        <position position="332"/>
    </location>
    <ligand>
        <name>S-adenosyl-L-methionine</name>
        <dbReference type="ChEBI" id="CHEBI:59789"/>
    </ligand>
</feature>
<feature type="compositionally biased region" description="Basic and acidic residues" evidence="6">
    <location>
        <begin position="36"/>
        <end position="45"/>
    </location>
</feature>
<dbReference type="Gene3D" id="1.10.940.10">
    <property type="entry name" value="NusB-like"/>
    <property type="match status" value="1"/>
</dbReference>
<evidence type="ECO:0000256" key="1">
    <source>
        <dbReference type="ARBA" id="ARBA00022603"/>
    </source>
</evidence>
<dbReference type="InterPro" id="IPR001678">
    <property type="entry name" value="MeTrfase_RsmB-F_NOP2_dom"/>
</dbReference>
<keyword evidence="2 5" id="KW-0808">Transferase</keyword>
<feature type="binding site" evidence="5">
    <location>
        <position position="375"/>
    </location>
    <ligand>
        <name>S-adenosyl-L-methionine</name>
        <dbReference type="ChEBI" id="CHEBI:59789"/>
    </ligand>
</feature>
<keyword evidence="9" id="KW-1185">Reference proteome</keyword>
<feature type="compositionally biased region" description="Basic and acidic residues" evidence="6">
    <location>
        <begin position="7"/>
        <end position="17"/>
    </location>
</feature>
<keyword evidence="3 5" id="KW-0949">S-adenosyl-L-methionine</keyword>
<dbReference type="Pfam" id="PF01029">
    <property type="entry name" value="NusB"/>
    <property type="match status" value="1"/>
</dbReference>
<dbReference type="PANTHER" id="PTHR22807">
    <property type="entry name" value="NOP2 YEAST -RELATED NOL1/NOP2/FMU SUN DOMAIN-CONTAINING"/>
    <property type="match status" value="1"/>
</dbReference>
<dbReference type="InterPro" id="IPR006027">
    <property type="entry name" value="NusB_RsmB_TIM44"/>
</dbReference>
<dbReference type="PRINTS" id="PR02008">
    <property type="entry name" value="RCMTFAMILY"/>
</dbReference>
<evidence type="ECO:0000256" key="5">
    <source>
        <dbReference type="PROSITE-ProRule" id="PRU01023"/>
    </source>
</evidence>
<gene>
    <name evidence="8" type="ORF">Q6348_11210</name>
</gene>
<accession>A0ABT9DA32</accession>
<sequence>MTQERGTGGHDRRDAGGRQRGAARAQRRTSRTAQRPAERRRGADPAREAAFDVLREVAESDAYANLVLPPLLRTRRIVGRDAALATELAYGTLRLQGRYDAILAVAADRPVEELDPPLLDVLRLGAHQLLGMRIPAHAAVSQTVALARSRVGAGPAQLVNAVLRRVAASSLQEWLDRVATGDEIARLSTATSHPAWVVRALRQALVADGRPADELVAVLEADNVPAQVTLVARPGLVDREALLAALPDAQPGRWTPTAVRLAGGDPASVPGLADGTVAVQDEGSQLVALALASVPVDDDSGPWLDLCAGPGGKTGLLGALAAERGVSVVATEVQPHRAALVRQSVRALGDVEVRVADGRQVGREEPGRYSRVLVDAPCTGLGALRRRPESRWRRRPADVPALGDLQRALLSSALDATAPGGVVAYVTCSPHVAETRVVVSDVLAEHPDVEILDAVDAIRAVAPAIPLGPGPHAQLWPHVHGTDAMHLTLVRRH</sequence>
<evidence type="ECO:0000259" key="7">
    <source>
        <dbReference type="PROSITE" id="PS51686"/>
    </source>
</evidence>
<protein>
    <submittedName>
        <fullName evidence="8">Transcription antitermination factor NusB</fullName>
    </submittedName>
</protein>
<name>A0ABT9DA32_9CELL</name>
<evidence type="ECO:0000313" key="9">
    <source>
        <dbReference type="Proteomes" id="UP001232536"/>
    </source>
</evidence>
<comment type="caution">
    <text evidence="8">The sequence shown here is derived from an EMBL/GenBank/DDBJ whole genome shotgun (WGS) entry which is preliminary data.</text>
</comment>
<feature type="binding site" evidence="5">
    <location>
        <begin position="307"/>
        <end position="313"/>
    </location>
    <ligand>
        <name>S-adenosyl-L-methionine</name>
        <dbReference type="ChEBI" id="CHEBI:59789"/>
    </ligand>
</feature>
<dbReference type="PROSITE" id="PS51686">
    <property type="entry name" value="SAM_MT_RSMB_NOP"/>
    <property type="match status" value="1"/>
</dbReference>
<dbReference type="InterPro" id="IPR049560">
    <property type="entry name" value="MeTrfase_RsmB-F_NOP2_cat"/>
</dbReference>
<dbReference type="PANTHER" id="PTHR22807:SF53">
    <property type="entry name" value="RIBOSOMAL RNA SMALL SUBUNIT METHYLTRANSFERASE B-RELATED"/>
    <property type="match status" value="1"/>
</dbReference>
<dbReference type="Gene3D" id="3.40.50.150">
    <property type="entry name" value="Vaccinia Virus protein VP39"/>
    <property type="match status" value="1"/>
</dbReference>
<dbReference type="SUPFAM" id="SSF48013">
    <property type="entry name" value="NusB-like"/>
    <property type="match status" value="1"/>
</dbReference>
<dbReference type="EMBL" id="JAUQYP010000001">
    <property type="protein sequence ID" value="MDO8107765.1"/>
    <property type="molecule type" value="Genomic_DNA"/>
</dbReference>
<dbReference type="InterPro" id="IPR035926">
    <property type="entry name" value="NusB-like_sf"/>
</dbReference>
<feature type="active site" description="Nucleophile" evidence="5">
    <location>
        <position position="428"/>
    </location>
</feature>
<proteinExistence type="inferred from homology"/>
<dbReference type="SUPFAM" id="SSF53335">
    <property type="entry name" value="S-adenosyl-L-methionine-dependent methyltransferases"/>
    <property type="match status" value="1"/>
</dbReference>
<dbReference type="Proteomes" id="UP001232536">
    <property type="component" value="Unassembled WGS sequence"/>
</dbReference>
<dbReference type="InterPro" id="IPR029063">
    <property type="entry name" value="SAM-dependent_MTases_sf"/>
</dbReference>
<evidence type="ECO:0000313" key="8">
    <source>
        <dbReference type="EMBL" id="MDO8107765.1"/>
    </source>
</evidence>
<evidence type="ECO:0000256" key="6">
    <source>
        <dbReference type="SAM" id="MobiDB-lite"/>
    </source>
</evidence>
<comment type="similarity">
    <text evidence="5">Belongs to the class I-like SAM-binding methyltransferase superfamily. RsmB/NOP family.</text>
</comment>
<keyword evidence="4 5" id="KW-0694">RNA-binding</keyword>
<feature type="region of interest" description="Disordered" evidence="6">
    <location>
        <begin position="1"/>
        <end position="45"/>
    </location>
</feature>
<feature type="binding site" evidence="5">
    <location>
        <position position="357"/>
    </location>
    <ligand>
        <name>S-adenosyl-L-methionine</name>
        <dbReference type="ChEBI" id="CHEBI:59789"/>
    </ligand>
</feature>
<organism evidence="8 9">
    <name type="scientific">Actinotalea lenta</name>
    <dbReference type="NCBI Taxonomy" id="3064654"/>
    <lineage>
        <taxon>Bacteria</taxon>
        <taxon>Bacillati</taxon>
        <taxon>Actinomycetota</taxon>
        <taxon>Actinomycetes</taxon>
        <taxon>Micrococcales</taxon>
        <taxon>Cellulomonadaceae</taxon>
        <taxon>Actinotalea</taxon>
    </lineage>
</organism>
<keyword evidence="1 5" id="KW-0489">Methyltransferase</keyword>
<evidence type="ECO:0000256" key="4">
    <source>
        <dbReference type="ARBA" id="ARBA00022884"/>
    </source>
</evidence>
<dbReference type="InterPro" id="IPR023267">
    <property type="entry name" value="RCMT"/>
</dbReference>
<dbReference type="RefSeq" id="WP_304601373.1">
    <property type="nucleotide sequence ID" value="NZ_JAUQYP010000001.1"/>
</dbReference>